<dbReference type="OrthoDB" id="7777654at2759"/>
<dbReference type="GO" id="GO:0097621">
    <property type="term" value="F:monoamine oxidase activity"/>
    <property type="evidence" value="ECO:0007669"/>
    <property type="project" value="UniProtKB-EC"/>
</dbReference>
<dbReference type="EC" id="1.4.3.-" evidence="6"/>
<dbReference type="InterPro" id="IPR001613">
    <property type="entry name" value="Flavin_amine_oxidase"/>
</dbReference>
<evidence type="ECO:0000313" key="9">
    <source>
        <dbReference type="Proteomes" id="UP000754883"/>
    </source>
</evidence>
<keyword evidence="3 6" id="KW-0560">Oxidoreductase</keyword>
<dbReference type="Pfam" id="PF01593">
    <property type="entry name" value="Amino_oxidase"/>
    <property type="match status" value="1"/>
</dbReference>
<evidence type="ECO:0000256" key="4">
    <source>
        <dbReference type="ARBA" id="ARBA00048448"/>
    </source>
</evidence>
<evidence type="ECO:0000256" key="2">
    <source>
        <dbReference type="ARBA" id="ARBA00005995"/>
    </source>
</evidence>
<dbReference type="InterPro" id="IPR050703">
    <property type="entry name" value="Flavin_MAO"/>
</dbReference>
<organism evidence="8 9">
    <name type="scientific">Clonostachys byssicola</name>
    <dbReference type="NCBI Taxonomy" id="160290"/>
    <lineage>
        <taxon>Eukaryota</taxon>
        <taxon>Fungi</taxon>
        <taxon>Dikarya</taxon>
        <taxon>Ascomycota</taxon>
        <taxon>Pezizomycotina</taxon>
        <taxon>Sordariomycetes</taxon>
        <taxon>Hypocreomycetidae</taxon>
        <taxon>Hypocreales</taxon>
        <taxon>Bionectriaceae</taxon>
        <taxon>Clonostachys</taxon>
    </lineage>
</organism>
<sequence>MPFSTDGYRWTPEEGLKTGVPTDAVIVPQSLNIDADTVYDAIVVGAGYAGLRATRDLSLQGHKVLILEGRDRIGGRTCSVKADGYVYEAGGTWVHRNQALVWSEIVRYGFENRLKDSQEFYEGSRCPTAIRNDAVHEVPWTDQTSATGFAKFCNIDGQMGNSVFGLHQPADWLRHEDFIKWDSMSCQDRLDQIKEDLSAEEIEGIIHLLLALSKGPLTRPSYGEVLRWVALSGGNLASMGEHTARWKLADGQTALALAMFDDALKTGNLAYSFSSNVSSVTTEGHITTVTTTAGQSFKTSSVVVAAPLNCLADIQFSPALDQTKAEAIAQGHTNHAYKVCVEAKGKQWRNWMGNAYPHKGVPFLNGDGINPSGNSYLISTPGNYIDPQNEMDKLLEGLQYLHPELEVLRIFGMDYHSHPLSKGGWAVHGPGYVTKYLESLQAPAGNVYFASADWADVWRGFIDGALESGAKAAWSAHKQLRNASS</sequence>
<keyword evidence="6" id="KW-0285">Flavoprotein</keyword>
<dbReference type="PANTHER" id="PTHR43563">
    <property type="entry name" value="AMINE OXIDASE"/>
    <property type="match status" value="1"/>
</dbReference>
<comment type="cofactor">
    <cofactor evidence="1 6">
        <name>FAD</name>
        <dbReference type="ChEBI" id="CHEBI:57692"/>
    </cofactor>
</comment>
<keyword evidence="6" id="KW-0274">FAD</keyword>
<feature type="binding site" evidence="5">
    <location>
        <position position="277"/>
    </location>
    <ligand>
        <name>FAD</name>
        <dbReference type="ChEBI" id="CHEBI:57692"/>
    </ligand>
</feature>
<dbReference type="InterPro" id="IPR002937">
    <property type="entry name" value="Amino_oxidase"/>
</dbReference>
<comment type="caution">
    <text evidence="8">The sequence shown here is derived from an EMBL/GenBank/DDBJ whole genome shotgun (WGS) entry which is preliminary data.</text>
</comment>
<evidence type="ECO:0000259" key="7">
    <source>
        <dbReference type="Pfam" id="PF01593"/>
    </source>
</evidence>
<comment type="catalytic activity">
    <reaction evidence="4">
        <text>a secondary aliphatic amine + O2 + H2O = a primary amine + an aldehyde + H2O2</text>
        <dbReference type="Rhea" id="RHEA:26414"/>
        <dbReference type="ChEBI" id="CHEBI:15377"/>
        <dbReference type="ChEBI" id="CHEBI:15379"/>
        <dbReference type="ChEBI" id="CHEBI:16240"/>
        <dbReference type="ChEBI" id="CHEBI:17478"/>
        <dbReference type="ChEBI" id="CHEBI:58855"/>
        <dbReference type="ChEBI" id="CHEBI:65296"/>
        <dbReference type="EC" id="1.4.3.4"/>
    </reaction>
</comment>
<protein>
    <recommendedName>
        <fullName evidence="6">Amine oxidase</fullName>
        <ecNumber evidence="6">1.4.3.-</ecNumber>
    </recommendedName>
</protein>
<evidence type="ECO:0000313" key="8">
    <source>
        <dbReference type="EMBL" id="CAH0004390.1"/>
    </source>
</evidence>
<reference evidence="8" key="1">
    <citation type="submission" date="2021-10" db="EMBL/GenBank/DDBJ databases">
        <authorList>
            <person name="Piombo E."/>
        </authorList>
    </citation>
    <scope>NUCLEOTIDE SEQUENCE</scope>
</reference>
<feature type="domain" description="Amine oxidase" evidence="7">
    <location>
        <begin position="49"/>
        <end position="474"/>
    </location>
</feature>
<evidence type="ECO:0000256" key="6">
    <source>
        <dbReference type="RuleBase" id="RU362067"/>
    </source>
</evidence>
<dbReference type="InterPro" id="IPR036188">
    <property type="entry name" value="FAD/NAD-bd_sf"/>
</dbReference>
<dbReference type="PANTHER" id="PTHR43563:SF1">
    <property type="entry name" value="AMINE OXIDASE [FLAVIN-CONTAINING] B"/>
    <property type="match status" value="1"/>
</dbReference>
<accession>A0A9N9UUU9</accession>
<dbReference type="EMBL" id="CABFNO020001566">
    <property type="protein sequence ID" value="CAH0004390.1"/>
    <property type="molecule type" value="Genomic_DNA"/>
</dbReference>
<dbReference type="SUPFAM" id="SSF51905">
    <property type="entry name" value="FAD/NAD(P)-binding domain"/>
    <property type="match status" value="1"/>
</dbReference>
<name>A0A9N9UUU9_9HYPO</name>
<evidence type="ECO:0000256" key="1">
    <source>
        <dbReference type="ARBA" id="ARBA00001974"/>
    </source>
</evidence>
<gene>
    <name evidence="8" type="ORF">CBYS24578_00011931</name>
</gene>
<dbReference type="Proteomes" id="UP000754883">
    <property type="component" value="Unassembled WGS sequence"/>
</dbReference>
<dbReference type="AlphaFoldDB" id="A0A9N9UUU9"/>
<comment type="similarity">
    <text evidence="2 6">Belongs to the flavin monoamine oxidase family.</text>
</comment>
<keyword evidence="9" id="KW-1185">Reference proteome</keyword>
<dbReference type="Gene3D" id="3.50.50.60">
    <property type="entry name" value="FAD/NAD(P)-binding domain"/>
    <property type="match status" value="3"/>
</dbReference>
<dbReference type="PRINTS" id="PR00757">
    <property type="entry name" value="AMINEOXDASEF"/>
</dbReference>
<evidence type="ECO:0000256" key="5">
    <source>
        <dbReference type="PIRSR" id="PIRSR601613-1"/>
    </source>
</evidence>
<proteinExistence type="inferred from homology"/>
<evidence type="ECO:0000256" key="3">
    <source>
        <dbReference type="ARBA" id="ARBA00023002"/>
    </source>
</evidence>